<dbReference type="InterPro" id="IPR003594">
    <property type="entry name" value="HATPase_dom"/>
</dbReference>
<dbReference type="Gene3D" id="3.30.565.10">
    <property type="entry name" value="Histidine kinase-like ATPase, C-terminal domain"/>
    <property type="match status" value="1"/>
</dbReference>
<dbReference type="PROSITE" id="PS50110">
    <property type="entry name" value="RESPONSE_REGULATORY"/>
    <property type="match status" value="1"/>
</dbReference>
<dbReference type="EMBL" id="RKQK01000003">
    <property type="protein sequence ID" value="RPE66340.1"/>
    <property type="molecule type" value="Genomic_DNA"/>
</dbReference>
<dbReference type="CDD" id="cd17546">
    <property type="entry name" value="REC_hyHK_CKI1_RcsC-like"/>
    <property type="match status" value="1"/>
</dbReference>
<evidence type="ECO:0000313" key="10">
    <source>
        <dbReference type="Proteomes" id="UP000269689"/>
    </source>
</evidence>
<dbReference type="PANTHER" id="PTHR43047">
    <property type="entry name" value="TWO-COMPONENT HISTIDINE PROTEIN KINASE"/>
    <property type="match status" value="1"/>
</dbReference>
<feature type="region of interest" description="Disordered" evidence="6">
    <location>
        <begin position="1"/>
        <end position="21"/>
    </location>
</feature>
<protein>
    <recommendedName>
        <fullName evidence="2">histidine kinase</fullName>
        <ecNumber evidence="2">2.7.13.3</ecNumber>
    </recommendedName>
</protein>
<dbReference type="AlphaFoldDB" id="A0A3N4UXL3"/>
<comment type="catalytic activity">
    <reaction evidence="1">
        <text>ATP + protein L-histidine = ADP + protein N-phospho-L-histidine.</text>
        <dbReference type="EC" id="2.7.13.3"/>
    </reaction>
</comment>
<accession>A0A3N4UXL3</accession>
<dbReference type="Pfam" id="PF00072">
    <property type="entry name" value="Response_reg"/>
    <property type="match status" value="1"/>
</dbReference>
<dbReference type="InterPro" id="IPR036890">
    <property type="entry name" value="HATPase_C_sf"/>
</dbReference>
<dbReference type="Proteomes" id="UP000269689">
    <property type="component" value="Unassembled WGS sequence"/>
</dbReference>
<dbReference type="Pfam" id="PF02518">
    <property type="entry name" value="HATPase_c"/>
    <property type="match status" value="1"/>
</dbReference>
<evidence type="ECO:0000256" key="6">
    <source>
        <dbReference type="SAM" id="MobiDB-lite"/>
    </source>
</evidence>
<dbReference type="PRINTS" id="PR00344">
    <property type="entry name" value="BCTRLSENSOR"/>
</dbReference>
<gene>
    <name evidence="9" type="ORF">EDD53_2042</name>
</gene>
<evidence type="ECO:0000256" key="2">
    <source>
        <dbReference type="ARBA" id="ARBA00012438"/>
    </source>
</evidence>
<dbReference type="SUPFAM" id="SSF52172">
    <property type="entry name" value="CheY-like"/>
    <property type="match status" value="1"/>
</dbReference>
<dbReference type="PROSITE" id="PS50109">
    <property type="entry name" value="HIS_KIN"/>
    <property type="match status" value="1"/>
</dbReference>
<feature type="domain" description="Histidine kinase" evidence="7">
    <location>
        <begin position="33"/>
        <end position="248"/>
    </location>
</feature>
<dbReference type="SUPFAM" id="SSF55874">
    <property type="entry name" value="ATPase domain of HSP90 chaperone/DNA topoisomerase II/histidine kinase"/>
    <property type="match status" value="1"/>
</dbReference>
<dbReference type="Gene3D" id="3.40.50.2300">
    <property type="match status" value="1"/>
</dbReference>
<reference evidence="9 10" key="1">
    <citation type="submission" date="2018-11" db="EMBL/GenBank/DDBJ databases">
        <title>Genomic Encyclopedia of Type Strains, Phase IV (KMG-IV): sequencing the most valuable type-strain genomes for metagenomic binning, comparative biology and taxonomic classification.</title>
        <authorList>
            <person name="Goeker M."/>
        </authorList>
    </citation>
    <scope>NUCLEOTIDE SEQUENCE [LARGE SCALE GENOMIC DNA]</scope>
    <source>
        <strain evidence="9 10">DSM 104731</strain>
    </source>
</reference>
<dbReference type="InterPro" id="IPR036641">
    <property type="entry name" value="HPT_dom_sf"/>
</dbReference>
<dbReference type="GO" id="GO:0004673">
    <property type="term" value="F:protein histidine kinase activity"/>
    <property type="evidence" value="ECO:0007669"/>
    <property type="project" value="UniProtKB-EC"/>
</dbReference>
<dbReference type="InterPro" id="IPR001789">
    <property type="entry name" value="Sig_transdc_resp-reg_receiver"/>
</dbReference>
<keyword evidence="4 9" id="KW-0418">Kinase</keyword>
<name>A0A3N4UXL3_9RHOB</name>
<dbReference type="InterPro" id="IPR005467">
    <property type="entry name" value="His_kinase_dom"/>
</dbReference>
<evidence type="ECO:0000259" key="7">
    <source>
        <dbReference type="PROSITE" id="PS50109"/>
    </source>
</evidence>
<dbReference type="SUPFAM" id="SSF47226">
    <property type="entry name" value="Histidine-containing phosphotransfer domain, HPT domain"/>
    <property type="match status" value="1"/>
</dbReference>
<proteinExistence type="predicted"/>
<evidence type="ECO:0000256" key="3">
    <source>
        <dbReference type="ARBA" id="ARBA00022679"/>
    </source>
</evidence>
<evidence type="ECO:0000256" key="4">
    <source>
        <dbReference type="ARBA" id="ARBA00022777"/>
    </source>
</evidence>
<dbReference type="InterPro" id="IPR011006">
    <property type="entry name" value="CheY-like_superfamily"/>
</dbReference>
<keyword evidence="5" id="KW-0597">Phosphoprotein</keyword>
<feature type="domain" description="Response regulatory" evidence="8">
    <location>
        <begin position="269"/>
        <end position="384"/>
    </location>
</feature>
<evidence type="ECO:0000313" key="9">
    <source>
        <dbReference type="EMBL" id="RPE66340.1"/>
    </source>
</evidence>
<dbReference type="GO" id="GO:0000160">
    <property type="term" value="P:phosphorelay signal transduction system"/>
    <property type="evidence" value="ECO:0007669"/>
    <property type="project" value="InterPro"/>
</dbReference>
<evidence type="ECO:0000256" key="5">
    <source>
        <dbReference type="PROSITE-ProRule" id="PRU00169"/>
    </source>
</evidence>
<dbReference type="InterPro" id="IPR004358">
    <property type="entry name" value="Sig_transdc_His_kin-like_C"/>
</dbReference>
<organism evidence="9 10">
    <name type="scientific">Pacificibacter maritimus</name>
    <dbReference type="NCBI Taxonomy" id="762213"/>
    <lineage>
        <taxon>Bacteria</taxon>
        <taxon>Pseudomonadati</taxon>
        <taxon>Pseudomonadota</taxon>
        <taxon>Alphaproteobacteria</taxon>
        <taxon>Rhodobacterales</taxon>
        <taxon>Roseobacteraceae</taxon>
        <taxon>Pacificibacter</taxon>
    </lineage>
</organism>
<evidence type="ECO:0000256" key="1">
    <source>
        <dbReference type="ARBA" id="ARBA00000085"/>
    </source>
</evidence>
<dbReference type="EC" id="2.7.13.3" evidence="2"/>
<keyword evidence="10" id="KW-1185">Reference proteome</keyword>
<keyword evidence="3" id="KW-0808">Transferase</keyword>
<dbReference type="SMART" id="SM00448">
    <property type="entry name" value="REC"/>
    <property type="match status" value="1"/>
</dbReference>
<dbReference type="OrthoDB" id="7873557at2"/>
<dbReference type="SMART" id="SM00387">
    <property type="entry name" value="HATPase_c"/>
    <property type="match status" value="1"/>
</dbReference>
<feature type="modified residue" description="4-aspartylphosphate" evidence="5">
    <location>
        <position position="318"/>
    </location>
</feature>
<evidence type="ECO:0000259" key="8">
    <source>
        <dbReference type="PROSITE" id="PS50110"/>
    </source>
</evidence>
<comment type="caution">
    <text evidence="9">The sequence shown here is derived from an EMBL/GenBank/DDBJ whole genome shotgun (WGS) entry which is preliminary data.</text>
</comment>
<sequence>MQRTAGCGTVKKRGKQSATSNTVTSQEAAAVSFLAHDIREVFAELSVGIETIAYGSVDPASRTDARRLTAATSHLGRLINEALSMAAGHDAALAGITADTNVRTFLQLLTQRWAYLVAASGVELDYIADPSLPASLEIDILSVERILSNLVSNALRHSQTDRIEISATYDTGQELRIAVRDWGIGLTEPQLETLFDFTLPQSTDLGKAESGYGLRIAHDLTRRLGGEIAVSNAAPQGACFSVSLPARVPPPETQLDRFTDIKSMLNGLSALIVDDATSHRLALRLQLEAAGMIVDEADSAFSALALLERTTFDVILLDIEMPVFSGLDLLRELHKKSSPTPPVIGVTAHAFEANHLAITQAGAKAVLNKPATNQQVLYPKLLKALGLNLMQPVEQPDIANGKTVLHNFERMIDSLPRDARMRYLDHLAQDFKAFLDRADQLAHGDLSPTDRDNLGHASHALAGLFATSYAQAAHRRALELEQISNTADGTQVLALLQELRQDVAHIISTINLLKLKK</sequence>